<dbReference type="EMBL" id="JBFASG010000001">
    <property type="protein sequence ID" value="MEV4921354.1"/>
    <property type="molecule type" value="Genomic_DNA"/>
</dbReference>
<evidence type="ECO:0000313" key="3">
    <source>
        <dbReference type="Proteomes" id="UP001552479"/>
    </source>
</evidence>
<dbReference type="Proteomes" id="UP001552479">
    <property type="component" value="Unassembled WGS sequence"/>
</dbReference>
<accession>A0ABV3IMN4</accession>
<evidence type="ECO:0000313" key="2">
    <source>
        <dbReference type="EMBL" id="MEV4921354.1"/>
    </source>
</evidence>
<evidence type="ECO:0000256" key="1">
    <source>
        <dbReference type="SAM" id="MobiDB-lite"/>
    </source>
</evidence>
<comment type="caution">
    <text evidence="2">The sequence shown here is derived from an EMBL/GenBank/DDBJ whole genome shotgun (WGS) entry which is preliminary data.</text>
</comment>
<feature type="region of interest" description="Disordered" evidence="1">
    <location>
        <begin position="104"/>
        <end position="141"/>
    </location>
</feature>
<name>A0ABV3IMN4_9ACTN</name>
<dbReference type="RefSeq" id="WP_366086251.1">
    <property type="nucleotide sequence ID" value="NZ_JBFASG010000001.1"/>
</dbReference>
<organism evidence="2 3">
    <name type="scientific">Streptomyces roseoverticillatus</name>
    <dbReference type="NCBI Taxonomy" id="66429"/>
    <lineage>
        <taxon>Bacteria</taxon>
        <taxon>Bacillati</taxon>
        <taxon>Actinomycetota</taxon>
        <taxon>Actinomycetes</taxon>
        <taxon>Kitasatosporales</taxon>
        <taxon>Streptomycetaceae</taxon>
        <taxon>Streptomyces</taxon>
    </lineage>
</organism>
<protein>
    <submittedName>
        <fullName evidence="2">Uncharacterized protein</fullName>
    </submittedName>
</protein>
<sequence>MDRTFTGEEFLQALSTGSVTVPLTLTGMAKTADAAGAIRFALGTACKDWVTIPVSLIDHVEPLQHVPCDDHAHPLVRLVLKDTGTPEFTVLTSLLRLMRQQTSPCGAPARSAGNADSAPRRPARVDLFPPARHAPGGAAESTGAAAAGAQAECLDGDTKCDANGVCWGCCAGDWFNIGQCVFGLTYGCNGTHYKAVSCWPIG</sequence>
<keyword evidence="3" id="KW-1185">Reference proteome</keyword>
<proteinExistence type="predicted"/>
<gene>
    <name evidence="2" type="ORF">AB0L03_00620</name>
</gene>
<reference evidence="2 3" key="1">
    <citation type="submission" date="2024-06" db="EMBL/GenBank/DDBJ databases">
        <title>The Natural Products Discovery Center: Release of the First 8490 Sequenced Strains for Exploring Actinobacteria Biosynthetic Diversity.</title>
        <authorList>
            <person name="Kalkreuter E."/>
            <person name="Kautsar S.A."/>
            <person name="Yang D."/>
            <person name="Bader C.D."/>
            <person name="Teijaro C.N."/>
            <person name="Fluegel L."/>
            <person name="Davis C.M."/>
            <person name="Simpson J.R."/>
            <person name="Lauterbach L."/>
            <person name="Steele A.D."/>
            <person name="Gui C."/>
            <person name="Meng S."/>
            <person name="Li G."/>
            <person name="Viehrig K."/>
            <person name="Ye F."/>
            <person name="Su P."/>
            <person name="Kiefer A.F."/>
            <person name="Nichols A."/>
            <person name="Cepeda A.J."/>
            <person name="Yan W."/>
            <person name="Fan B."/>
            <person name="Jiang Y."/>
            <person name="Adhikari A."/>
            <person name="Zheng C.-J."/>
            <person name="Schuster L."/>
            <person name="Cowan T.M."/>
            <person name="Smanski M.J."/>
            <person name="Chevrette M.G."/>
            <person name="De Carvalho L.P.S."/>
            <person name="Shen B."/>
        </authorList>
    </citation>
    <scope>NUCLEOTIDE SEQUENCE [LARGE SCALE GENOMIC DNA]</scope>
    <source>
        <strain evidence="2 3">NPDC053791</strain>
    </source>
</reference>